<protein>
    <submittedName>
        <fullName evidence="1">Uncharacterized protein</fullName>
    </submittedName>
</protein>
<proteinExistence type="predicted"/>
<keyword evidence="2" id="KW-1185">Reference proteome</keyword>
<dbReference type="OrthoDB" id="1731724at2759"/>
<evidence type="ECO:0000313" key="1">
    <source>
        <dbReference type="EMBL" id="VEL27653.1"/>
    </source>
</evidence>
<reference evidence="1" key="1">
    <citation type="submission" date="2018-11" db="EMBL/GenBank/DDBJ databases">
        <authorList>
            <consortium name="Pathogen Informatics"/>
        </authorList>
    </citation>
    <scope>NUCLEOTIDE SEQUENCE</scope>
</reference>
<name>A0A448X483_9PLAT</name>
<dbReference type="Pfam" id="PF02809">
    <property type="entry name" value="UIM"/>
    <property type="match status" value="2"/>
</dbReference>
<dbReference type="InterPro" id="IPR003903">
    <property type="entry name" value="UIM_dom"/>
</dbReference>
<organism evidence="1 2">
    <name type="scientific">Protopolystoma xenopodis</name>
    <dbReference type="NCBI Taxonomy" id="117903"/>
    <lineage>
        <taxon>Eukaryota</taxon>
        <taxon>Metazoa</taxon>
        <taxon>Spiralia</taxon>
        <taxon>Lophotrochozoa</taxon>
        <taxon>Platyhelminthes</taxon>
        <taxon>Monogenea</taxon>
        <taxon>Polyopisthocotylea</taxon>
        <taxon>Polystomatidea</taxon>
        <taxon>Polystomatidae</taxon>
        <taxon>Protopolystoma</taxon>
    </lineage>
</organism>
<dbReference type="EMBL" id="CAAALY010088808">
    <property type="protein sequence ID" value="VEL27653.1"/>
    <property type="molecule type" value="Genomic_DNA"/>
</dbReference>
<dbReference type="AlphaFoldDB" id="A0A448X483"/>
<comment type="caution">
    <text evidence="1">The sequence shown here is derived from an EMBL/GenBank/DDBJ whole genome shotgun (WGS) entry which is preliminary data.</text>
</comment>
<evidence type="ECO:0000313" key="2">
    <source>
        <dbReference type="Proteomes" id="UP000784294"/>
    </source>
</evidence>
<dbReference type="Proteomes" id="UP000784294">
    <property type="component" value="Unassembled WGS sequence"/>
</dbReference>
<sequence length="70" mass="7905">MLQQALALSMQTEGVASASFEPSIDLGAMTEEEQINYVLRMSMQPESNVKKDDETKKQDIMETVRYLTGF</sequence>
<accession>A0A448X483</accession>
<gene>
    <name evidence="1" type="ORF">PXEA_LOCUS21093</name>
</gene>
<dbReference type="Gene3D" id="6.10.300.40">
    <property type="match status" value="1"/>
</dbReference>